<dbReference type="InterPro" id="IPR036291">
    <property type="entry name" value="NAD(P)-bd_dom_sf"/>
</dbReference>
<dbReference type="Pfam" id="PF14667">
    <property type="entry name" value="Polysacc_synt_C"/>
    <property type="match status" value="1"/>
</dbReference>
<dbReference type="SUPFAM" id="SSF51182">
    <property type="entry name" value="RmlC-like cupins"/>
    <property type="match status" value="1"/>
</dbReference>
<dbReference type="PANTHER" id="PTHR43245">
    <property type="entry name" value="BIFUNCTIONAL POLYMYXIN RESISTANCE PROTEIN ARNA"/>
    <property type="match status" value="1"/>
</dbReference>
<dbReference type="GO" id="GO:0016491">
    <property type="term" value="F:oxidoreductase activity"/>
    <property type="evidence" value="ECO:0007669"/>
    <property type="project" value="UniProtKB-KW"/>
</dbReference>
<dbReference type="Pfam" id="PF01370">
    <property type="entry name" value="Epimerase"/>
    <property type="match status" value="1"/>
</dbReference>
<feature type="domain" description="Capsular polysaccharide assembling protein CapF C-terminal" evidence="2">
    <location>
        <begin position="252"/>
        <end position="362"/>
    </location>
</feature>
<dbReference type="EMBL" id="MN079130">
    <property type="protein sequence ID" value="QEA06208.1"/>
    <property type="molecule type" value="Genomic_DNA"/>
</dbReference>
<dbReference type="InterPro" id="IPR001509">
    <property type="entry name" value="Epimerase_deHydtase"/>
</dbReference>
<gene>
    <name evidence="3" type="primary">wbjC</name>
    <name evidence="3" type="ORF">KBTEX_02538</name>
</gene>
<name>A0A5B8RE79_9ZZZZ</name>
<dbReference type="Gene3D" id="3.40.50.720">
    <property type="entry name" value="NAD(P)-binding Rossmann-like Domain"/>
    <property type="match status" value="1"/>
</dbReference>
<dbReference type="Gene3D" id="2.60.120.10">
    <property type="entry name" value="Jelly Rolls"/>
    <property type="match status" value="1"/>
</dbReference>
<dbReference type="InterPro" id="IPR050177">
    <property type="entry name" value="Lipid_A_modif_metabolic_enz"/>
</dbReference>
<dbReference type="CDD" id="cd07007">
    <property type="entry name" value="cupin_CapF-like_C"/>
    <property type="match status" value="1"/>
</dbReference>
<evidence type="ECO:0000313" key="3">
    <source>
        <dbReference type="EMBL" id="QEA06208.1"/>
    </source>
</evidence>
<accession>A0A5B8RE79</accession>
<dbReference type="EC" id="1.1.1.367" evidence="3"/>
<reference evidence="3" key="1">
    <citation type="submission" date="2019-06" db="EMBL/GenBank/DDBJ databases">
        <authorList>
            <person name="Murdoch R.W."/>
            <person name="Fathepure B."/>
        </authorList>
    </citation>
    <scope>NUCLEOTIDE SEQUENCE</scope>
</reference>
<dbReference type="PANTHER" id="PTHR43245:SF55">
    <property type="entry name" value="NAD(P)-BINDING DOMAIN-CONTAINING PROTEIN"/>
    <property type="match status" value="1"/>
</dbReference>
<dbReference type="InterPro" id="IPR011051">
    <property type="entry name" value="RmlC_Cupin_sf"/>
</dbReference>
<keyword evidence="3" id="KW-0560">Oxidoreductase</keyword>
<protein>
    <submittedName>
        <fullName evidence="3">UDP-2-acetamido-2,6-beta-L-arabino-hexul-4-ose reductase</fullName>
        <ecNumber evidence="3">1.1.1.367</ecNumber>
    </submittedName>
</protein>
<dbReference type="InterPro" id="IPR029303">
    <property type="entry name" value="CapF_C"/>
</dbReference>
<feature type="domain" description="NAD-dependent epimerase/dehydratase" evidence="1">
    <location>
        <begin position="6"/>
        <end position="192"/>
    </location>
</feature>
<sequence length="367" mass="40924">MVKIGVTGVAGLIGWHTRCRLQAEDGVEVVAAGRELFDSATALERFVSDCDAVIHLAGMNRGDDAEMRQVNVGLAESLTSACERAGVTPHVVFSSSTHIDKDTVYGQSKRKAAEIFAEWADRRGARFTNLVLPHVFGECGRPYYNSVVSTFCYQLARGETPSIAHDGQLELLHAQEVAELALAAIRSGRTGEQRPAGREMRVSEMLNSVTAHAERYRAGVIPEFRDVFELRLFNTFRSYLFPDYYPRPLKLHADNRGALFEGVKTDHGGQAFLSTTKPGITRGDHFHFNKVERFLVLQGEAIIRLRRMFDDRVIEFPVSGSEPAFVDMPTLHTHNITNVGGGELLTLFWSHEIFDPDNPDTYREPVS</sequence>
<evidence type="ECO:0000259" key="2">
    <source>
        <dbReference type="Pfam" id="PF14667"/>
    </source>
</evidence>
<dbReference type="InterPro" id="IPR014710">
    <property type="entry name" value="RmlC-like_jellyroll"/>
</dbReference>
<dbReference type="AlphaFoldDB" id="A0A5B8RE79"/>
<proteinExistence type="predicted"/>
<organism evidence="3">
    <name type="scientific">uncultured organism</name>
    <dbReference type="NCBI Taxonomy" id="155900"/>
    <lineage>
        <taxon>unclassified sequences</taxon>
        <taxon>environmental samples</taxon>
    </lineage>
</organism>
<evidence type="ECO:0000259" key="1">
    <source>
        <dbReference type="Pfam" id="PF01370"/>
    </source>
</evidence>
<dbReference type="SUPFAM" id="SSF51735">
    <property type="entry name" value="NAD(P)-binding Rossmann-fold domains"/>
    <property type="match status" value="1"/>
</dbReference>